<reference evidence="3" key="1">
    <citation type="submission" date="2021-01" db="EMBL/GenBank/DDBJ databases">
        <authorList>
            <person name="Kaushik A."/>
        </authorList>
    </citation>
    <scope>NUCLEOTIDE SEQUENCE</scope>
    <source>
        <strain evidence="3">Type strain: AG8-Rh-89/</strain>
    </source>
</reference>
<organism evidence="3 4">
    <name type="scientific">Rhizoctonia solani</name>
    <dbReference type="NCBI Taxonomy" id="456999"/>
    <lineage>
        <taxon>Eukaryota</taxon>
        <taxon>Fungi</taxon>
        <taxon>Dikarya</taxon>
        <taxon>Basidiomycota</taxon>
        <taxon>Agaricomycotina</taxon>
        <taxon>Agaricomycetes</taxon>
        <taxon>Cantharellales</taxon>
        <taxon>Ceratobasidiaceae</taxon>
        <taxon>Rhizoctonia</taxon>
    </lineage>
</organism>
<accession>A0A8H3CZC9</accession>
<evidence type="ECO:0000313" key="3">
    <source>
        <dbReference type="EMBL" id="CAE6500551.1"/>
    </source>
</evidence>
<dbReference type="EMBL" id="CAJMWZ010005106">
    <property type="protein sequence ID" value="CAE6500551.1"/>
    <property type="molecule type" value="Genomic_DNA"/>
</dbReference>
<name>A0A8H3CZC9_9AGAM</name>
<feature type="domain" description="CHAT" evidence="2">
    <location>
        <begin position="1018"/>
        <end position="1212"/>
    </location>
</feature>
<evidence type="ECO:0000259" key="2">
    <source>
        <dbReference type="Pfam" id="PF12770"/>
    </source>
</evidence>
<evidence type="ECO:0000256" key="1">
    <source>
        <dbReference type="SAM" id="MobiDB-lite"/>
    </source>
</evidence>
<protein>
    <recommendedName>
        <fullName evidence="2">CHAT domain-containing protein</fullName>
    </recommendedName>
</protein>
<evidence type="ECO:0000313" key="4">
    <source>
        <dbReference type="Proteomes" id="UP000663850"/>
    </source>
</evidence>
<sequence length="1218" mass="134104">MEDEDSDDDVIFEPMRSAGGVEARSPGGLSMAGVYQRLAPYPIDLPPTPQPPTSDFQLSSPLSFYLPLSRAILLPSYTMPPDADEYHNQAYQAYTNSFSAQSSKDRVTHLLEAHRKFQLACKHSRDVQSLLSRLLWICHTYCELAQTNGKTSARYYAQRAVLSAQRARALSTIAPTDDLQTKAGIHHALGAALLYRYICLADDSDLDIAISELSTSVDILPADAPDSSKSSYKTHHALAIYLSSRRSGLLDPTSLQQCRGALVLCDSILKTSPIFLTLVTSGLIALLMAKEFVLITAYSQAPSTQISNTHMEFGSAKYIEQIDVCMGLWQTTAAYGSQFGMKLPAITGQFGSLTSRLLRISSSKDAENFKACAHEISDLLEHSLPAFHLHQTLILIDMLSMLVWQREHHQLYLPGLIEKIERYLDKILPETHFMRAELNYRMGKWSQVEQKELGRTMPNYYLNHTPAIQRFRRALELTPDFHPQQLHYVLGLGLALVDELTLPTTFAKPSYRASVIDELKNIPGILELSPGAPSPIGVGAIDALTQFIEAFDILSDRDPSKNFKAEDIMALFESARFISDIHSQSQHSVGAGTLASLANFRSRVVANGPHNMGLSEVQSRQLVEETEIDSRRSDPGFIDVDVDIGLGEALLRQGQLIISYGGDLQEARRLFSRGIEYMERSVCSKIASTPAEVGNIVTLGEGYMCRHLTGTPNSTSDPTSNDLELAVATFRSAGVAADSLGLPHASYQFIFNSWATITDEFMLPSALEAYSRVIDTHSQAAWMGFDVQMRYENRRRLSALSDSAAKAACYACMVGNPIQAIEFLEKTKSMLHTQNLTLGLSFDHIRTINSPLANDLERISKAIKEYSFPQTHEVPLVTSQTSAEEQHHNTQRLRALGQEWDQAVTKIREIEGYQNFLKVPSINELCAASSRGPIALIFTGKGRGLCYGIVIKGPTTQDVCLVQLPLTAQKAEELASQFDITVSDHVRGIKEESIRGNVIQRHLAPLDEFNPPEGSAHALLTELWRLVMRPIIDCVETGTGPDINGETHLWISVTGPLSSLPLHAAGEYEGASTIKSESVLDRVICSYAPNLSILIRDPPTNDKMTNMFTLSGGAGLNAITTEIEIIHGILGEHVTMTSLDRRASTDEVKQGLRDAHIAHFACHGLQDLNDPLKSRLSFSGDSDIEVGELMSDPLPNARLAVLLACETAQGDVLVCPLK</sequence>
<dbReference type="Pfam" id="PF12770">
    <property type="entry name" value="CHAT"/>
    <property type="match status" value="1"/>
</dbReference>
<comment type="caution">
    <text evidence="3">The sequence shown here is derived from an EMBL/GenBank/DDBJ whole genome shotgun (WGS) entry which is preliminary data.</text>
</comment>
<dbReference type="Proteomes" id="UP000663850">
    <property type="component" value="Unassembled WGS sequence"/>
</dbReference>
<dbReference type="AlphaFoldDB" id="A0A8H3CZC9"/>
<feature type="region of interest" description="Disordered" evidence="1">
    <location>
        <begin position="1"/>
        <end position="27"/>
    </location>
</feature>
<gene>
    <name evidence="3" type="ORF">RDB_LOCUS94688</name>
</gene>
<proteinExistence type="predicted"/>
<feature type="compositionally biased region" description="Acidic residues" evidence="1">
    <location>
        <begin position="1"/>
        <end position="11"/>
    </location>
</feature>
<dbReference type="InterPro" id="IPR024983">
    <property type="entry name" value="CHAT_dom"/>
</dbReference>